<feature type="non-terminal residue" evidence="1">
    <location>
        <position position="1"/>
    </location>
</feature>
<dbReference type="AlphaFoldDB" id="X1Q1N7"/>
<feature type="non-terminal residue" evidence="1">
    <location>
        <position position="78"/>
    </location>
</feature>
<comment type="caution">
    <text evidence="1">The sequence shown here is derived from an EMBL/GenBank/DDBJ whole genome shotgun (WGS) entry which is preliminary data.</text>
</comment>
<protein>
    <submittedName>
        <fullName evidence="1">Uncharacterized protein</fullName>
    </submittedName>
</protein>
<name>X1Q1N7_9ZZZZ</name>
<organism evidence="1">
    <name type="scientific">marine sediment metagenome</name>
    <dbReference type="NCBI Taxonomy" id="412755"/>
    <lineage>
        <taxon>unclassified sequences</taxon>
        <taxon>metagenomes</taxon>
        <taxon>ecological metagenomes</taxon>
    </lineage>
</organism>
<accession>X1Q1N7</accession>
<sequence>AEVDWVAGGPAYANWDAVFKCYGGGILADNAPVDKQYSKRLVAIGDNEVWIESAESGIATGGTATTLIDTTRTEAEDY</sequence>
<gene>
    <name evidence="1" type="ORF">S06H3_65943</name>
</gene>
<dbReference type="EMBL" id="BARV01044653">
    <property type="protein sequence ID" value="GAI62133.1"/>
    <property type="molecule type" value="Genomic_DNA"/>
</dbReference>
<evidence type="ECO:0000313" key="1">
    <source>
        <dbReference type="EMBL" id="GAI62133.1"/>
    </source>
</evidence>
<reference evidence="1" key="1">
    <citation type="journal article" date="2014" name="Front. Microbiol.">
        <title>High frequency of phylogenetically diverse reductive dehalogenase-homologous genes in deep subseafloor sedimentary metagenomes.</title>
        <authorList>
            <person name="Kawai M."/>
            <person name="Futagami T."/>
            <person name="Toyoda A."/>
            <person name="Takaki Y."/>
            <person name="Nishi S."/>
            <person name="Hori S."/>
            <person name="Arai W."/>
            <person name="Tsubouchi T."/>
            <person name="Morono Y."/>
            <person name="Uchiyama I."/>
            <person name="Ito T."/>
            <person name="Fujiyama A."/>
            <person name="Inagaki F."/>
            <person name="Takami H."/>
        </authorList>
    </citation>
    <scope>NUCLEOTIDE SEQUENCE</scope>
    <source>
        <strain evidence="1">Expedition CK06-06</strain>
    </source>
</reference>
<proteinExistence type="predicted"/>